<gene>
    <name evidence="1" type="ORF">G7Z17_g10680</name>
</gene>
<name>A0A9P5GXA6_9HYPO</name>
<dbReference type="PANTHER" id="PTHR42085:SF2">
    <property type="entry name" value="F-BOX DOMAIN-CONTAINING PROTEIN"/>
    <property type="match status" value="1"/>
</dbReference>
<dbReference type="PANTHER" id="PTHR42085">
    <property type="entry name" value="F-BOX DOMAIN-CONTAINING PROTEIN"/>
    <property type="match status" value="1"/>
</dbReference>
<reference evidence="1" key="1">
    <citation type="submission" date="2020-03" db="EMBL/GenBank/DDBJ databases">
        <title>Draft Genome Sequence of Cylindrodendrum hubeiense.</title>
        <authorList>
            <person name="Buettner E."/>
            <person name="Kellner H."/>
        </authorList>
    </citation>
    <scope>NUCLEOTIDE SEQUENCE</scope>
    <source>
        <strain evidence="1">IHI 201604</strain>
    </source>
</reference>
<dbReference type="Proteomes" id="UP000722485">
    <property type="component" value="Unassembled WGS sequence"/>
</dbReference>
<evidence type="ECO:0000313" key="2">
    <source>
        <dbReference type="Proteomes" id="UP000722485"/>
    </source>
</evidence>
<sequence length="462" mass="53362">MASFSRVFKSESLSNQISRWTIHQQEFSPLFAVLPAEIRVQIFSYALAEDQVPIKFDKDHTHAISEPNWLLRQLPDDAKGPEKEDLDLEECYEGGCYSIWGLDQVAPQEILGGEWLRPGTSGRKIQHTSLLLTCRRVFTEARDILTDNATIRLFGGDYDIPPNCRPGYKMDMFTMSRYTANRLTSFHLHAPMHIFEHGYLFQRSLDMCAAQDIRLTIRQGDWWKMDPSPPQLTPYGTGCVNRFQPRQMQEHMKLTKDHGRTNFRPPIPPIPFEKGPRSPQGAWGAALSRFPRLERFTIDFEYNEDRFDALLELAEWAQRVWRFRLGGHMKGYYLSAAGIPIKKTSWRGLACHWTTAHFVHRHDMHSSNTSSATCCALRNKLMNQNIGPRMYTFTVTWTARKLEPEDGDDPSILGPEDLSDRWNELPIDGRAEELSSEDWLSGEVPNYELLHPNRAPSFDTWQ</sequence>
<proteinExistence type="predicted"/>
<protein>
    <submittedName>
        <fullName evidence="1">Uncharacterized protein</fullName>
    </submittedName>
</protein>
<accession>A0A9P5GXA6</accession>
<dbReference type="InterPro" id="IPR038883">
    <property type="entry name" value="AN11006-like"/>
</dbReference>
<dbReference type="EMBL" id="JAANBB010000361">
    <property type="protein sequence ID" value="KAF7543526.1"/>
    <property type="molecule type" value="Genomic_DNA"/>
</dbReference>
<evidence type="ECO:0000313" key="1">
    <source>
        <dbReference type="EMBL" id="KAF7543526.1"/>
    </source>
</evidence>
<dbReference type="OrthoDB" id="288942at2759"/>
<keyword evidence="2" id="KW-1185">Reference proteome</keyword>
<dbReference type="AlphaFoldDB" id="A0A9P5GXA6"/>
<organism evidence="1 2">
    <name type="scientific">Cylindrodendrum hubeiense</name>
    <dbReference type="NCBI Taxonomy" id="595255"/>
    <lineage>
        <taxon>Eukaryota</taxon>
        <taxon>Fungi</taxon>
        <taxon>Dikarya</taxon>
        <taxon>Ascomycota</taxon>
        <taxon>Pezizomycotina</taxon>
        <taxon>Sordariomycetes</taxon>
        <taxon>Hypocreomycetidae</taxon>
        <taxon>Hypocreales</taxon>
        <taxon>Nectriaceae</taxon>
        <taxon>Cylindrodendrum</taxon>
    </lineage>
</organism>
<comment type="caution">
    <text evidence="1">The sequence shown here is derived from an EMBL/GenBank/DDBJ whole genome shotgun (WGS) entry which is preliminary data.</text>
</comment>